<proteinExistence type="predicted"/>
<organism evidence="3 4">
    <name type="scientific">Cryptococcus amylolentus CBS 6273</name>
    <dbReference type="NCBI Taxonomy" id="1296118"/>
    <lineage>
        <taxon>Eukaryota</taxon>
        <taxon>Fungi</taxon>
        <taxon>Dikarya</taxon>
        <taxon>Basidiomycota</taxon>
        <taxon>Agaricomycotina</taxon>
        <taxon>Tremellomycetes</taxon>
        <taxon>Tremellales</taxon>
        <taxon>Cryptococcaceae</taxon>
        <taxon>Cryptococcus</taxon>
    </lineage>
</organism>
<evidence type="ECO:0000313" key="3">
    <source>
        <dbReference type="EMBL" id="ODO09541.1"/>
    </source>
</evidence>
<feature type="compositionally biased region" description="Basic and acidic residues" evidence="1">
    <location>
        <begin position="551"/>
        <end position="563"/>
    </location>
</feature>
<feature type="region of interest" description="Disordered" evidence="1">
    <location>
        <begin position="479"/>
        <end position="506"/>
    </location>
</feature>
<dbReference type="AlphaFoldDB" id="A0A1E3K909"/>
<feature type="compositionally biased region" description="Polar residues" evidence="1">
    <location>
        <begin position="588"/>
        <end position="614"/>
    </location>
</feature>
<feature type="compositionally biased region" description="Polar residues" evidence="1">
    <location>
        <begin position="889"/>
        <end position="922"/>
    </location>
</feature>
<keyword evidence="2" id="KW-1133">Transmembrane helix</keyword>
<feature type="transmembrane region" description="Helical" evidence="2">
    <location>
        <begin position="343"/>
        <end position="369"/>
    </location>
</feature>
<dbReference type="EMBL" id="MEKH01000004">
    <property type="protein sequence ID" value="ODO09541.1"/>
    <property type="molecule type" value="Genomic_DNA"/>
</dbReference>
<sequence>MESLGQGIVKRDDSETAFFIPDSSPLFKYSSSSSSSSNTTNPWTAGYAQQTDGYDQTLHLTSSNYSIIEFNITSTSLTLLVPQIEGCSATVSINGTTPVPACATNSSSSSEVPWSVVDLDYATHSIKYDSGLIPSSSSSSSGEGGQVIFWGVQGTRPGGGVGTNVTVDDTFFRPSSSSSSSSSSSTATEKAEVSITYSPSWTHLSETSTTSSILSEIGQLGGGFNGTLSVSQEAGDWVTFWGAGEAIYVYGTVGPDYGSARVELDGAVVVEGMNLTSPWTMQYQLLYFQTNLDPSVATNLTMTNLGGSGGEKMSLDFVILTARDDVLDYLSTPSSSKPFTSTLGGKLILCMLLPLLVVLLFSAFAWWIVRRRRNARRSRSPPDAWAAAGISSWVPWTPGKEKRQKTRGGSSRPWRHSHDSSSTSINNTTGGKEKRKYWLFPGTTSSSSTGGRGSPTDWTDGEGEDVFVSYDEAKLQRMSGKWSSSSGSGTGGAGRSPVSVSGRGGRFTPGLAAAGWGLGTVEEDERDEGSVSMRSGRSRSSSRSGRSGGNGDRERERGDDRDIMSVLDRTYATPTISSRRHTALPAYTPSNDAQTNYTYSTPPNSHHTTPQALNRSLPASSPSSATGTGTGAAGSPESQFMSAEEEKAAQLRVMRDVAGGQGYSPPRLDLALPGSGPGPSTPLPPPPISSLPHPTQPLPRPAHAHHAHQASRSSATTIGASDIISIFGAPAGSERRMSMMTDHTGHSQFYSRPGSVVGDVPPLPTSSTWPGWIFGSVAPVPGGLGGGGAVRPRIDTDLEKNPYGLPHMSHGRDASGGLSAMGTSSHMGLMGLMPSGYESATLSGLSGTSNPWPRTLNHQTSQMPLLPPSSSNTSPSSPPTSYSSPQSHARPSTAPSHTLPPVTSVTTPNSAEHQRSQSTFSHMTERSAARPDSEVIPFESFISSLNAAAAAAGAREEEGKRSV</sequence>
<dbReference type="OrthoDB" id="2576334at2759"/>
<dbReference type="Proteomes" id="UP000095149">
    <property type="component" value="Unassembled WGS sequence"/>
</dbReference>
<feature type="compositionally biased region" description="Low complexity" evidence="1">
    <location>
        <begin position="420"/>
        <end position="429"/>
    </location>
</feature>
<feature type="region of interest" description="Disordered" evidence="1">
    <location>
        <begin position="396"/>
        <end position="463"/>
    </location>
</feature>
<reference evidence="3 4" key="1">
    <citation type="submission" date="2016-06" db="EMBL/GenBank/DDBJ databases">
        <title>Evolution of pathogenesis and genome organization in the Tremellales.</title>
        <authorList>
            <person name="Cuomo C."/>
            <person name="Litvintseva A."/>
            <person name="Heitman J."/>
            <person name="Chen Y."/>
            <person name="Sun S."/>
            <person name="Springer D."/>
            <person name="Dromer F."/>
            <person name="Young S."/>
            <person name="Zeng Q."/>
            <person name="Chapman S."/>
            <person name="Gujja S."/>
            <person name="Saif S."/>
            <person name="Birren B."/>
        </authorList>
    </citation>
    <scope>NUCLEOTIDE SEQUENCE [LARGE SCALE GENOMIC DNA]</scope>
    <source>
        <strain evidence="3 4">CBS 6273</strain>
    </source>
</reference>
<evidence type="ECO:0000313" key="4">
    <source>
        <dbReference type="Proteomes" id="UP000095149"/>
    </source>
</evidence>
<gene>
    <name evidence="3" type="ORF">I350_03144</name>
</gene>
<keyword evidence="2" id="KW-0812">Transmembrane</keyword>
<name>A0A1E3K909_9TREE</name>
<evidence type="ECO:0000256" key="2">
    <source>
        <dbReference type="SAM" id="Phobius"/>
    </source>
</evidence>
<feature type="compositionally biased region" description="Low complexity" evidence="1">
    <location>
        <begin position="618"/>
        <end position="627"/>
    </location>
</feature>
<feature type="compositionally biased region" description="Low complexity" evidence="1">
    <location>
        <begin position="530"/>
        <end position="545"/>
    </location>
</feature>
<feature type="compositionally biased region" description="Low complexity" evidence="1">
    <location>
        <begin position="868"/>
        <end position="887"/>
    </location>
</feature>
<feature type="compositionally biased region" description="Basic and acidic residues" evidence="1">
    <location>
        <begin position="923"/>
        <end position="932"/>
    </location>
</feature>
<evidence type="ECO:0000256" key="1">
    <source>
        <dbReference type="SAM" id="MobiDB-lite"/>
    </source>
</evidence>
<feature type="region of interest" description="Disordered" evidence="1">
    <location>
        <begin position="840"/>
        <end position="932"/>
    </location>
</feature>
<accession>A0A1E3K909</accession>
<feature type="compositionally biased region" description="Polar residues" evidence="1">
    <location>
        <begin position="840"/>
        <end position="863"/>
    </location>
</feature>
<dbReference type="Gene3D" id="2.60.120.260">
    <property type="entry name" value="Galactose-binding domain-like"/>
    <property type="match status" value="1"/>
</dbReference>
<keyword evidence="2" id="KW-0472">Membrane</keyword>
<protein>
    <submittedName>
        <fullName evidence="3">Uncharacterized protein</fullName>
    </submittedName>
</protein>
<feature type="region of interest" description="Disordered" evidence="1">
    <location>
        <begin position="518"/>
        <end position="717"/>
    </location>
</feature>
<comment type="caution">
    <text evidence="3">The sequence shown here is derived from an EMBL/GenBank/DDBJ whole genome shotgun (WGS) entry which is preliminary data.</text>
</comment>
<feature type="compositionally biased region" description="Basic and acidic residues" evidence="1">
    <location>
        <begin position="644"/>
        <end position="655"/>
    </location>
</feature>
<feature type="compositionally biased region" description="Pro residues" evidence="1">
    <location>
        <begin position="679"/>
        <end position="700"/>
    </location>
</feature>